<feature type="region of interest" description="Disordered" evidence="6">
    <location>
        <begin position="140"/>
        <end position="167"/>
    </location>
</feature>
<sequence length="925" mass="94056">MTGTTATRLRATTGDAVLVTRRRARQDAGLVIGTAVLLTATLLALLAVPRLLARTADDALREAVTHAGAEADVVAPVAVAEFVYPPPEDPFAFPVEAAVMLDETFEDLRPATAVSTSPPFVALLDAQRFPARLLTIETPSDPAPPVRWTAGREPATLVPDPETVSPDDVLPAATQTDLGPRAIEVGLSVASADELGVDPTDGPVTVSLVKRGETVEARVTGLYEAVDPADVRWSTVPELLAVPADERDPVGLYVPPTVRWDMVAVVGGTQLGGSAVAPVDTDALTVDDAHRLRRSIQTVAAREAIVTSGLPQVVDAFDAHLAAVLAQATLVVTGVGTTAACCLVLAAGLLVERRRTHLAADRARGASLASVATRSLLESLPTALLAALVAGGAVAWWLPGTAGPTWTATAVALVAVVAPAVLAVRAARGAWTGRRTPADRRERARLAGLRRARRLVVEVGVTVVAVAAVLALRGRGIVPQASTQADPLLAAAPVLLAAAAALLVARAAPAAVQAAAGWAMRSRGLAAPLAVSRAHRAATALLPLLTVTVAVALVVLSGVLVQSVRDGQRAAADQLVAADVRIDGVMDSDAARAAIARLGTADGVTAVATGAQIGGRAFGPGSDPRATVVVVDTAALAEVRAARGLPVDAGLATLGEASDGRLPALADAALLDRVDVTGGTELQVISGRVDVDVRGATTVLADNGPPPVDARAAHATRTGDDGVVVIDSGALATVSDRLPATTRVWVAGPGAEQAVADLGFAQLPGVTVTTADGWWRDWSRAPLPSALMTLLVVAVAALSGLAVVALALVVVATSGERGRTLSTLRTLGLDARTARWATLGELAPLVLGGFVGGTVIGLALPPLIARTLGLSWVTGSPGDVPVSLVAWPVLLAAVALGAALAVAVAVEQAVRRRERLGEVLRVGAR</sequence>
<keyword evidence="10" id="KW-1185">Reference proteome</keyword>
<feature type="transmembrane region" description="Helical" evidence="7">
    <location>
        <begin position="884"/>
        <end position="906"/>
    </location>
</feature>
<feature type="transmembrane region" description="Helical" evidence="7">
    <location>
        <begin position="540"/>
        <end position="561"/>
    </location>
</feature>
<dbReference type="Pfam" id="PF02687">
    <property type="entry name" value="FtsX"/>
    <property type="match status" value="1"/>
</dbReference>
<dbReference type="InterPro" id="IPR003838">
    <property type="entry name" value="ABC3_permease_C"/>
</dbReference>
<feature type="transmembrane region" description="Helical" evidence="7">
    <location>
        <begin position="410"/>
        <end position="431"/>
    </location>
</feature>
<feature type="domain" description="ABC3 transporter permease C-terminal" evidence="8">
    <location>
        <begin position="794"/>
        <end position="906"/>
    </location>
</feature>
<evidence type="ECO:0000256" key="5">
    <source>
        <dbReference type="ARBA" id="ARBA00023136"/>
    </source>
</evidence>
<organism evidence="9 10">
    <name type="scientific">Cellulomonas wangleii</name>
    <dbReference type="NCBI Taxonomy" id="2816956"/>
    <lineage>
        <taxon>Bacteria</taxon>
        <taxon>Bacillati</taxon>
        <taxon>Actinomycetota</taxon>
        <taxon>Actinomycetes</taxon>
        <taxon>Micrococcales</taxon>
        <taxon>Cellulomonadaceae</taxon>
        <taxon>Cellulomonas</taxon>
    </lineage>
</organism>
<evidence type="ECO:0000313" key="10">
    <source>
        <dbReference type="Proteomes" id="UP000677804"/>
    </source>
</evidence>
<feature type="transmembrane region" description="Helical" evidence="7">
    <location>
        <begin position="371"/>
        <end position="398"/>
    </location>
</feature>
<keyword evidence="5 7" id="KW-0472">Membrane</keyword>
<evidence type="ECO:0000256" key="1">
    <source>
        <dbReference type="ARBA" id="ARBA00004651"/>
    </source>
</evidence>
<reference evidence="9 10" key="1">
    <citation type="submission" date="2021-05" db="EMBL/GenBank/DDBJ databases">
        <title>Novel species in genus Cellulomonas.</title>
        <authorList>
            <person name="Zhang G."/>
        </authorList>
    </citation>
    <scope>NUCLEOTIDE SEQUENCE [LARGE SCALE GENOMIC DNA]</scope>
    <source>
        <strain evidence="10">zg-ZUI222</strain>
    </source>
</reference>
<feature type="transmembrane region" description="Helical" evidence="7">
    <location>
        <begin position="330"/>
        <end position="351"/>
    </location>
</feature>
<feature type="transmembrane region" description="Helical" evidence="7">
    <location>
        <begin position="786"/>
        <end position="812"/>
    </location>
</feature>
<dbReference type="EMBL" id="CP074405">
    <property type="protein sequence ID" value="QVI63258.1"/>
    <property type="molecule type" value="Genomic_DNA"/>
</dbReference>
<feature type="transmembrane region" description="Helical" evidence="7">
    <location>
        <begin position="842"/>
        <end position="864"/>
    </location>
</feature>
<comment type="subcellular location">
    <subcellularLocation>
        <location evidence="1">Cell membrane</location>
        <topology evidence="1">Multi-pass membrane protein</topology>
    </subcellularLocation>
</comment>
<feature type="transmembrane region" description="Helical" evidence="7">
    <location>
        <begin position="28"/>
        <end position="48"/>
    </location>
</feature>
<dbReference type="Proteomes" id="UP000677804">
    <property type="component" value="Chromosome"/>
</dbReference>
<evidence type="ECO:0000256" key="4">
    <source>
        <dbReference type="ARBA" id="ARBA00022989"/>
    </source>
</evidence>
<evidence type="ECO:0000256" key="3">
    <source>
        <dbReference type="ARBA" id="ARBA00022692"/>
    </source>
</evidence>
<accession>A0ABX8D896</accession>
<name>A0ABX8D896_9CELL</name>
<dbReference type="RefSeq" id="WP_207341576.1">
    <property type="nucleotide sequence ID" value="NZ_CP074405.1"/>
</dbReference>
<evidence type="ECO:0000256" key="7">
    <source>
        <dbReference type="SAM" id="Phobius"/>
    </source>
</evidence>
<proteinExistence type="predicted"/>
<keyword evidence="3 7" id="KW-0812">Transmembrane</keyword>
<evidence type="ECO:0000313" key="9">
    <source>
        <dbReference type="EMBL" id="QVI63258.1"/>
    </source>
</evidence>
<keyword evidence="4 7" id="KW-1133">Transmembrane helix</keyword>
<evidence type="ECO:0000259" key="8">
    <source>
        <dbReference type="Pfam" id="PF02687"/>
    </source>
</evidence>
<protein>
    <submittedName>
        <fullName evidence="9">ABC transporter permease</fullName>
    </submittedName>
</protein>
<keyword evidence="2" id="KW-1003">Cell membrane</keyword>
<gene>
    <name evidence="9" type="ORF">KG103_05015</name>
</gene>
<evidence type="ECO:0000256" key="2">
    <source>
        <dbReference type="ARBA" id="ARBA00022475"/>
    </source>
</evidence>
<feature type="transmembrane region" description="Helical" evidence="7">
    <location>
        <begin position="492"/>
        <end position="519"/>
    </location>
</feature>
<evidence type="ECO:0000256" key="6">
    <source>
        <dbReference type="SAM" id="MobiDB-lite"/>
    </source>
</evidence>
<feature type="transmembrane region" description="Helical" evidence="7">
    <location>
        <begin position="452"/>
        <end position="472"/>
    </location>
</feature>